<dbReference type="SUPFAM" id="SSF74650">
    <property type="entry name" value="Galactose mutarotase-like"/>
    <property type="match status" value="1"/>
</dbReference>
<dbReference type="Pfam" id="PF01055">
    <property type="entry name" value="Glyco_hydro_31_2nd"/>
    <property type="match status" value="1"/>
</dbReference>
<dbReference type="Pfam" id="PF17137">
    <property type="entry name" value="DUF5110"/>
    <property type="match status" value="1"/>
</dbReference>
<dbReference type="InterPro" id="IPR051816">
    <property type="entry name" value="Glycosyl_Hydrolase_31"/>
</dbReference>
<dbReference type="InterPro" id="IPR048395">
    <property type="entry name" value="Glyco_hydro_31_C"/>
</dbReference>
<dbReference type="Gene3D" id="3.20.20.80">
    <property type="entry name" value="Glycosidases"/>
    <property type="match status" value="1"/>
</dbReference>
<feature type="domain" description="Glycosyl hydrolase family 31 C-terminal" evidence="7">
    <location>
        <begin position="573"/>
        <end position="659"/>
    </location>
</feature>
<dbReference type="CDD" id="cd14752">
    <property type="entry name" value="GH31_N"/>
    <property type="match status" value="1"/>
</dbReference>
<protein>
    <submittedName>
        <fullName evidence="8">Alpha-glucosidase</fullName>
    </submittedName>
</protein>
<feature type="domain" description="Glycoside hydrolase family 31 N-terminal" evidence="5">
    <location>
        <begin position="44"/>
        <end position="203"/>
    </location>
</feature>
<keyword evidence="3" id="KW-0732">Signal</keyword>
<feature type="chain" id="PRO_5045116020" evidence="3">
    <location>
        <begin position="22"/>
        <end position="802"/>
    </location>
</feature>
<evidence type="ECO:0000256" key="1">
    <source>
        <dbReference type="ARBA" id="ARBA00007806"/>
    </source>
</evidence>
<evidence type="ECO:0000259" key="4">
    <source>
        <dbReference type="Pfam" id="PF01055"/>
    </source>
</evidence>
<proteinExistence type="inferred from homology"/>
<organism evidence="8 9">
    <name type="scientific">Persicobacter psychrovividus</name>
    <dbReference type="NCBI Taxonomy" id="387638"/>
    <lineage>
        <taxon>Bacteria</taxon>
        <taxon>Pseudomonadati</taxon>
        <taxon>Bacteroidota</taxon>
        <taxon>Cytophagia</taxon>
        <taxon>Cytophagales</taxon>
        <taxon>Persicobacteraceae</taxon>
        <taxon>Persicobacter</taxon>
    </lineage>
</organism>
<evidence type="ECO:0000259" key="7">
    <source>
        <dbReference type="Pfam" id="PF21365"/>
    </source>
</evidence>
<dbReference type="PANTHER" id="PTHR43863">
    <property type="entry name" value="HYDROLASE, PUTATIVE (AFU_ORTHOLOGUE AFUA_1G03140)-RELATED"/>
    <property type="match status" value="1"/>
</dbReference>
<name>A0ABM7VE15_9BACT</name>
<evidence type="ECO:0000259" key="6">
    <source>
        <dbReference type="Pfam" id="PF17137"/>
    </source>
</evidence>
<feature type="domain" description="Glycoside hydrolase family 31 TIM barrel" evidence="4">
    <location>
        <begin position="246"/>
        <end position="565"/>
    </location>
</feature>
<sequence>MLRKISIVLLFCSIFADSAFAQRMFKSYQYFPDHLEIKTNDGKMVITPYGHHTVKVDFLEKGKALPFPSYAAAHGAEKVESKVKEEPNRLIYSLPDMEVLIQKSPFQVSYANGNKVFLAEEQGFFDADSVSGFRFKLQPQEQLIGGGERVLGMNRRGHRLELYNKASYGYEKHADLMYYSMPMLVSTNKYALIFDNGAKGFMDLGATDKEVMSFEAVSGNMSYFVVSGHDYPTLMNNFTALTGRNPLPARWTLGNIASRMGYHTQEEVETTVAKYQQDSIPLDGIVIDLYWQGPDLKGHMGNLDWYKPNFPQPEKMMANLNEQGVKTILITEPFILNGCKTWDSAVENKVLGTDSLGSAFKFDFFFGNTGLIDIFKPKAQDWFWKIYKHHTESGVGGWWGDLGEPEVHPSALQHVNGSADEVHNVYGHEWAKMIYDGFAKDFPNTRPLILMRSGFVGSQRYGMVPWSGDVSRSWGGLYPQVEISLSMGLQGAAYMSSDLGGFAGTTKDAELYLRWLSYGVFNPIYRTHAQEEVPAEPVYWDKETMSIARDFIRLRYEMMPYNYTLAYENTTTGMPLMRPLFFEEDNDQLIDYTDAYMWGDDFLVAPVKEKGATSKTFYLPKGHQWIDFHNDKVYEGGKEVTIKSDIKHLPVMVKAGAFIPMAPVYQTTKEYSTKDLTLHYYADASVKEAKGQMYDDDGHSKDALEKGNFDLLKFEANTNEKGLTIAVEKTGKGFENAPSERAITVLVHHAPNHKKVMVNGQKVKVQKSEQKWQDKGGAFFNESTGQLFVKVVLKDKVVIAVK</sequence>
<keyword evidence="2" id="KW-0378">Hydrolase</keyword>
<keyword evidence="2" id="KW-0326">Glycosidase</keyword>
<evidence type="ECO:0000256" key="2">
    <source>
        <dbReference type="RuleBase" id="RU361185"/>
    </source>
</evidence>
<dbReference type="Proteomes" id="UP001354989">
    <property type="component" value="Chromosome"/>
</dbReference>
<dbReference type="InterPro" id="IPR017853">
    <property type="entry name" value="GH"/>
</dbReference>
<comment type="similarity">
    <text evidence="1 2">Belongs to the glycosyl hydrolase 31 family.</text>
</comment>
<dbReference type="InterPro" id="IPR011013">
    <property type="entry name" value="Gal_mutarotase_sf_dom"/>
</dbReference>
<accession>A0ABM7VE15</accession>
<keyword evidence="9" id="KW-1185">Reference proteome</keyword>
<evidence type="ECO:0000313" key="8">
    <source>
        <dbReference type="EMBL" id="BDC99194.1"/>
    </source>
</evidence>
<dbReference type="Gene3D" id="2.60.40.1180">
    <property type="entry name" value="Golgi alpha-mannosidase II"/>
    <property type="match status" value="2"/>
</dbReference>
<feature type="signal peptide" evidence="3">
    <location>
        <begin position="1"/>
        <end position="21"/>
    </location>
</feature>
<dbReference type="InterPro" id="IPR025887">
    <property type="entry name" value="Glyco_hydro_31_N_dom"/>
</dbReference>
<dbReference type="EMBL" id="AP025292">
    <property type="protein sequence ID" value="BDC99194.1"/>
    <property type="molecule type" value="Genomic_DNA"/>
</dbReference>
<evidence type="ECO:0000256" key="3">
    <source>
        <dbReference type="SAM" id="SignalP"/>
    </source>
</evidence>
<reference evidence="8 9" key="1">
    <citation type="submission" date="2021-12" db="EMBL/GenBank/DDBJ databases">
        <title>Genome sequencing of bacteria with rrn-lacking chromosome and rrn-plasmid.</title>
        <authorList>
            <person name="Anda M."/>
            <person name="Iwasaki W."/>
        </authorList>
    </citation>
    <scope>NUCLEOTIDE SEQUENCE [LARGE SCALE GENOMIC DNA]</scope>
    <source>
        <strain evidence="8 9">NBRC 101262</strain>
    </source>
</reference>
<dbReference type="Pfam" id="PF13802">
    <property type="entry name" value="Gal_mutarotas_2"/>
    <property type="match status" value="1"/>
</dbReference>
<dbReference type="Pfam" id="PF21365">
    <property type="entry name" value="Glyco_hydro_31_3rd"/>
    <property type="match status" value="1"/>
</dbReference>
<evidence type="ECO:0000259" key="5">
    <source>
        <dbReference type="Pfam" id="PF13802"/>
    </source>
</evidence>
<gene>
    <name evidence="8" type="ORF">PEPS_14750</name>
</gene>
<dbReference type="PANTHER" id="PTHR43863:SF2">
    <property type="entry name" value="MALTASE-GLUCOAMYLASE"/>
    <property type="match status" value="1"/>
</dbReference>
<dbReference type="SUPFAM" id="SSF51011">
    <property type="entry name" value="Glycosyl hydrolase domain"/>
    <property type="match status" value="1"/>
</dbReference>
<dbReference type="InterPro" id="IPR000322">
    <property type="entry name" value="Glyco_hydro_31_TIM"/>
</dbReference>
<evidence type="ECO:0000313" key="9">
    <source>
        <dbReference type="Proteomes" id="UP001354989"/>
    </source>
</evidence>
<dbReference type="SUPFAM" id="SSF51445">
    <property type="entry name" value="(Trans)glycosidases"/>
    <property type="match status" value="1"/>
</dbReference>
<dbReference type="InterPro" id="IPR013780">
    <property type="entry name" value="Glyco_hydro_b"/>
</dbReference>
<dbReference type="InterPro" id="IPR033403">
    <property type="entry name" value="DUF5110"/>
</dbReference>
<feature type="domain" description="DUF5110" evidence="6">
    <location>
        <begin position="676"/>
        <end position="749"/>
    </location>
</feature>
<dbReference type="Gene3D" id="2.60.40.1760">
    <property type="entry name" value="glycosyl hydrolase (family 31)"/>
    <property type="match status" value="1"/>
</dbReference>